<dbReference type="EMBL" id="GADI01006216">
    <property type="protein sequence ID" value="JAA67592.1"/>
    <property type="molecule type" value="mRNA"/>
</dbReference>
<protein>
    <submittedName>
        <fullName evidence="2">Putative isac anti-complement</fullName>
    </submittedName>
</protein>
<proteinExistence type="evidence at transcript level"/>
<reference evidence="2" key="1">
    <citation type="submission" date="2012-12" db="EMBL/GenBank/DDBJ databases">
        <title>Identification and characterization of a phenylalanine ammonia-lyase gene family in Isatis indigotica Fort.</title>
        <authorList>
            <person name="Liu Q."/>
            <person name="Chen J."/>
            <person name="Zhou X."/>
            <person name="Di P."/>
            <person name="Xiao Y."/>
            <person name="Xuan H."/>
            <person name="Zhang L."/>
            <person name="Chen W."/>
        </authorList>
    </citation>
    <scope>NUCLEOTIDE SEQUENCE</scope>
    <source>
        <tissue evidence="2">Salivary gland</tissue>
    </source>
</reference>
<evidence type="ECO:0000313" key="2">
    <source>
        <dbReference type="EMBL" id="JAA67592.1"/>
    </source>
</evidence>
<name>A0A0K8R8W4_IXORI</name>
<accession>A0A0K8R8W4</accession>
<dbReference type="AlphaFoldDB" id="A0A0K8R8W4"/>
<feature type="signal peptide" evidence="1">
    <location>
        <begin position="1"/>
        <end position="19"/>
    </location>
</feature>
<keyword evidence="1" id="KW-0732">Signal</keyword>
<evidence type="ECO:0000256" key="1">
    <source>
        <dbReference type="SAM" id="SignalP"/>
    </source>
</evidence>
<feature type="chain" id="PRO_5005516884" evidence="1">
    <location>
        <begin position="20"/>
        <end position="179"/>
    </location>
</feature>
<sequence>MKTALTCALFGILFFGSQCSSEEETHEQNPTPTPQDQLYKRYYENASGLCGSWYRNESSLESIYNCTLQTLDEKNHTIVNKTWEGFRLSENFTIPQLVGFMCNFSVTMPHSFYLMLETEEGLELDLLERSDDDSVSAEAPQVPPRELTYAEGNCSEKIYALTTTQPPTTPSEPTVEAIE</sequence>
<organism evidence="2">
    <name type="scientific">Ixodes ricinus</name>
    <name type="common">Common tick</name>
    <name type="synonym">Acarus ricinus</name>
    <dbReference type="NCBI Taxonomy" id="34613"/>
    <lineage>
        <taxon>Eukaryota</taxon>
        <taxon>Metazoa</taxon>
        <taxon>Ecdysozoa</taxon>
        <taxon>Arthropoda</taxon>
        <taxon>Chelicerata</taxon>
        <taxon>Arachnida</taxon>
        <taxon>Acari</taxon>
        <taxon>Parasitiformes</taxon>
        <taxon>Ixodida</taxon>
        <taxon>Ixodoidea</taxon>
        <taxon>Ixodidae</taxon>
        <taxon>Ixodinae</taxon>
        <taxon>Ixodes</taxon>
    </lineage>
</organism>